<organism evidence="1 2">
    <name type="scientific">Rubroshorea leprosula</name>
    <dbReference type="NCBI Taxonomy" id="152421"/>
    <lineage>
        <taxon>Eukaryota</taxon>
        <taxon>Viridiplantae</taxon>
        <taxon>Streptophyta</taxon>
        <taxon>Embryophyta</taxon>
        <taxon>Tracheophyta</taxon>
        <taxon>Spermatophyta</taxon>
        <taxon>Magnoliopsida</taxon>
        <taxon>eudicotyledons</taxon>
        <taxon>Gunneridae</taxon>
        <taxon>Pentapetalae</taxon>
        <taxon>rosids</taxon>
        <taxon>malvids</taxon>
        <taxon>Malvales</taxon>
        <taxon>Dipterocarpaceae</taxon>
        <taxon>Rubroshorea</taxon>
    </lineage>
</organism>
<name>A0AAV5MH24_9ROSI</name>
<proteinExistence type="predicted"/>
<accession>A0AAV5MH24</accession>
<evidence type="ECO:0000313" key="1">
    <source>
        <dbReference type="EMBL" id="GKV49171.1"/>
    </source>
</evidence>
<gene>
    <name evidence="1" type="ORF">SLEP1_g55934</name>
</gene>
<evidence type="ECO:0000313" key="2">
    <source>
        <dbReference type="Proteomes" id="UP001054252"/>
    </source>
</evidence>
<dbReference type="EMBL" id="BPVZ01000288">
    <property type="protein sequence ID" value="GKV49171.1"/>
    <property type="molecule type" value="Genomic_DNA"/>
</dbReference>
<dbReference type="AlphaFoldDB" id="A0AAV5MH24"/>
<comment type="caution">
    <text evidence="1">The sequence shown here is derived from an EMBL/GenBank/DDBJ whole genome shotgun (WGS) entry which is preliminary data.</text>
</comment>
<keyword evidence="2" id="KW-1185">Reference proteome</keyword>
<protein>
    <submittedName>
        <fullName evidence="1">Uncharacterized protein</fullName>
    </submittedName>
</protein>
<sequence>MWACYLLPFTVLLSEQLKELMPEVDAYPKDVGCKIAIVSPVRG</sequence>
<dbReference type="Proteomes" id="UP001054252">
    <property type="component" value="Unassembled WGS sequence"/>
</dbReference>
<reference evidence="1 2" key="1">
    <citation type="journal article" date="2021" name="Commun. Biol.">
        <title>The genome of Shorea leprosula (Dipterocarpaceae) highlights the ecological relevance of drought in aseasonal tropical rainforests.</title>
        <authorList>
            <person name="Ng K.K.S."/>
            <person name="Kobayashi M.J."/>
            <person name="Fawcett J.A."/>
            <person name="Hatakeyama M."/>
            <person name="Paape T."/>
            <person name="Ng C.H."/>
            <person name="Ang C.C."/>
            <person name="Tnah L.H."/>
            <person name="Lee C.T."/>
            <person name="Nishiyama T."/>
            <person name="Sese J."/>
            <person name="O'Brien M.J."/>
            <person name="Copetti D."/>
            <person name="Mohd Noor M.I."/>
            <person name="Ong R.C."/>
            <person name="Putra M."/>
            <person name="Sireger I.Z."/>
            <person name="Indrioko S."/>
            <person name="Kosugi Y."/>
            <person name="Izuno A."/>
            <person name="Isagi Y."/>
            <person name="Lee S.L."/>
            <person name="Shimizu K.K."/>
        </authorList>
    </citation>
    <scope>NUCLEOTIDE SEQUENCE [LARGE SCALE GENOMIC DNA]</scope>
    <source>
        <strain evidence="1">214</strain>
    </source>
</reference>